<evidence type="ECO:0000256" key="2">
    <source>
        <dbReference type="SAM" id="Phobius"/>
    </source>
</evidence>
<comment type="caution">
    <text evidence="3">The sequence shown here is derived from an EMBL/GenBank/DDBJ whole genome shotgun (WGS) entry which is preliminary data.</text>
</comment>
<accession>A0ABQ1NVM3</accession>
<evidence type="ECO:0000313" key="4">
    <source>
        <dbReference type="Proteomes" id="UP000597761"/>
    </source>
</evidence>
<keyword evidence="2" id="KW-0472">Membrane</keyword>
<organism evidence="3 4">
    <name type="scientific">Tersicoccus solisilvae</name>
    <dbReference type="NCBI Taxonomy" id="1882339"/>
    <lineage>
        <taxon>Bacteria</taxon>
        <taxon>Bacillati</taxon>
        <taxon>Actinomycetota</taxon>
        <taxon>Actinomycetes</taxon>
        <taxon>Micrococcales</taxon>
        <taxon>Micrococcaceae</taxon>
        <taxon>Tersicoccus</taxon>
    </lineage>
</organism>
<feature type="transmembrane region" description="Helical" evidence="2">
    <location>
        <begin position="61"/>
        <end position="83"/>
    </location>
</feature>
<keyword evidence="2" id="KW-1133">Transmembrane helix</keyword>
<feature type="region of interest" description="Disordered" evidence="1">
    <location>
        <begin position="1"/>
        <end position="20"/>
    </location>
</feature>
<proteinExistence type="predicted"/>
<keyword evidence="4" id="KW-1185">Reference proteome</keyword>
<gene>
    <name evidence="3" type="ORF">GCM10011512_10290</name>
</gene>
<dbReference type="Proteomes" id="UP000597761">
    <property type="component" value="Unassembled WGS sequence"/>
</dbReference>
<name>A0ABQ1NVM3_9MICC</name>
<evidence type="ECO:0000256" key="1">
    <source>
        <dbReference type="SAM" id="MobiDB-lite"/>
    </source>
</evidence>
<dbReference type="EMBL" id="BMJI01000003">
    <property type="protein sequence ID" value="GGC85353.1"/>
    <property type="molecule type" value="Genomic_DNA"/>
</dbReference>
<evidence type="ECO:0000313" key="3">
    <source>
        <dbReference type="EMBL" id="GGC85353.1"/>
    </source>
</evidence>
<feature type="transmembrane region" description="Helical" evidence="2">
    <location>
        <begin position="28"/>
        <end position="49"/>
    </location>
</feature>
<sequence>MNDRPEPAHPQTGRPTSILDSLPMPGGIVGAWVNAIVCGCLTLGAAWAALVPPYPASRGDVVAAIGVALIAAALDTVFIRQVIRETRARRNR</sequence>
<protein>
    <submittedName>
        <fullName evidence="3">Uncharacterized protein</fullName>
    </submittedName>
</protein>
<keyword evidence="2" id="KW-0812">Transmembrane</keyword>
<reference evidence="4" key="1">
    <citation type="journal article" date="2019" name="Int. J. Syst. Evol. Microbiol.">
        <title>The Global Catalogue of Microorganisms (GCM) 10K type strain sequencing project: providing services to taxonomists for standard genome sequencing and annotation.</title>
        <authorList>
            <consortium name="The Broad Institute Genomics Platform"/>
            <consortium name="The Broad Institute Genome Sequencing Center for Infectious Disease"/>
            <person name="Wu L."/>
            <person name="Ma J."/>
        </authorList>
    </citation>
    <scope>NUCLEOTIDE SEQUENCE [LARGE SCALE GENOMIC DNA]</scope>
    <source>
        <strain evidence="4">CGMCC 1.15480</strain>
    </source>
</reference>